<feature type="transmembrane region" description="Helical" evidence="13">
    <location>
        <begin position="38"/>
        <end position="55"/>
    </location>
</feature>
<dbReference type="Proteomes" id="UP001589862">
    <property type="component" value="Unassembled WGS sequence"/>
</dbReference>
<dbReference type="InterPro" id="IPR000462">
    <property type="entry name" value="CDP-OH_P_trans"/>
</dbReference>
<feature type="transmembrane region" description="Helical" evidence="13">
    <location>
        <begin position="12"/>
        <end position="32"/>
    </location>
</feature>
<dbReference type="InterPro" id="IPR004570">
    <property type="entry name" value="Phosphatidylglycerol_P_synth"/>
</dbReference>
<evidence type="ECO:0000256" key="2">
    <source>
        <dbReference type="ARBA" id="ARBA00010441"/>
    </source>
</evidence>
<dbReference type="InterPro" id="IPR043130">
    <property type="entry name" value="CDP-OH_PTrfase_TM_dom"/>
</dbReference>
<keyword evidence="7" id="KW-0443">Lipid metabolism</keyword>
<dbReference type="PANTHER" id="PTHR14269">
    <property type="entry name" value="CDP-DIACYLGLYCEROL--GLYCEROL-3-PHOSPHATE 3-PHOSPHATIDYLTRANSFERASE-RELATED"/>
    <property type="match status" value="1"/>
</dbReference>
<evidence type="ECO:0000313" key="15">
    <source>
        <dbReference type="Proteomes" id="UP001589862"/>
    </source>
</evidence>
<evidence type="ECO:0000256" key="1">
    <source>
        <dbReference type="ARBA" id="ARBA00004141"/>
    </source>
</evidence>
<evidence type="ECO:0000256" key="8">
    <source>
        <dbReference type="ARBA" id="ARBA00023136"/>
    </source>
</evidence>
<keyword evidence="3" id="KW-0444">Lipid biosynthesis</keyword>
<evidence type="ECO:0000256" key="6">
    <source>
        <dbReference type="ARBA" id="ARBA00022989"/>
    </source>
</evidence>
<dbReference type="InterPro" id="IPR050324">
    <property type="entry name" value="CDP-alcohol_PTase-I"/>
</dbReference>
<protein>
    <recommendedName>
        <fullName evidence="11">CDP-diacylglycerol--glycerol-3-phosphate 3-phosphatidyltransferase</fullName>
        <ecNumber evidence="11">2.7.8.5</ecNumber>
    </recommendedName>
</protein>
<keyword evidence="15" id="KW-1185">Reference proteome</keyword>
<dbReference type="NCBIfam" id="TIGR00560">
    <property type="entry name" value="pgsA"/>
    <property type="match status" value="1"/>
</dbReference>
<dbReference type="Pfam" id="PF01066">
    <property type="entry name" value="CDP-OH_P_transf"/>
    <property type="match status" value="1"/>
</dbReference>
<sequence length="204" mass="22238">MTAQQPVSNWNLPNILTGLRILLVPVFAWLFITAETEQVIGYRWAAAGVFIAAIITDKLDGDIARARGLITNFGKIADPIADKLLIGAGLILLSWSGDLPWWVTIVILVREIGITLMRFVVIKYGVMPASKGGKIKTTLQAAGLILMLLPLGTIAPWLGTIGFWVMIAAAIVTVLTGLEYIVQAIRLRNSAKHAQHDETSEVRK</sequence>
<keyword evidence="9" id="KW-0594">Phospholipid biosynthesis</keyword>
<reference evidence="14 15" key="1">
    <citation type="submission" date="2024-09" db="EMBL/GenBank/DDBJ databases">
        <authorList>
            <person name="Sun Q."/>
            <person name="Mori K."/>
        </authorList>
    </citation>
    <scope>NUCLEOTIDE SEQUENCE [LARGE SCALE GENOMIC DNA]</scope>
    <source>
        <strain evidence="14 15">NCAIM B.02604</strain>
    </source>
</reference>
<name>A0ABV6P8L2_9MICC</name>
<dbReference type="PROSITE" id="PS00379">
    <property type="entry name" value="CDP_ALCOHOL_P_TRANSF"/>
    <property type="match status" value="1"/>
</dbReference>
<gene>
    <name evidence="14" type="primary">pgsA</name>
    <name evidence="14" type="ORF">ACFFFR_03565</name>
</gene>
<evidence type="ECO:0000256" key="10">
    <source>
        <dbReference type="ARBA" id="ARBA00023264"/>
    </source>
</evidence>
<accession>A0ABV6P8L2</accession>
<keyword evidence="6 13" id="KW-1133">Transmembrane helix</keyword>
<keyword evidence="4 12" id="KW-0808">Transferase</keyword>
<keyword evidence="10" id="KW-1208">Phospholipid metabolism</keyword>
<keyword evidence="8 13" id="KW-0472">Membrane</keyword>
<feature type="transmembrane region" description="Helical" evidence="13">
    <location>
        <begin position="138"/>
        <end position="155"/>
    </location>
</feature>
<evidence type="ECO:0000256" key="12">
    <source>
        <dbReference type="RuleBase" id="RU003750"/>
    </source>
</evidence>
<comment type="caution">
    <text evidence="14">The sequence shown here is derived from an EMBL/GenBank/DDBJ whole genome shotgun (WGS) entry which is preliminary data.</text>
</comment>
<keyword evidence="5 13" id="KW-0812">Transmembrane</keyword>
<comment type="similarity">
    <text evidence="2 12">Belongs to the CDP-alcohol phosphatidyltransferase class-I family.</text>
</comment>
<evidence type="ECO:0000256" key="9">
    <source>
        <dbReference type="ARBA" id="ARBA00023209"/>
    </source>
</evidence>
<organism evidence="14 15">
    <name type="scientific">Micrococcoides hystricis</name>
    <dbReference type="NCBI Taxonomy" id="1572761"/>
    <lineage>
        <taxon>Bacteria</taxon>
        <taxon>Bacillati</taxon>
        <taxon>Actinomycetota</taxon>
        <taxon>Actinomycetes</taxon>
        <taxon>Micrococcales</taxon>
        <taxon>Micrococcaceae</taxon>
        <taxon>Micrococcoides</taxon>
    </lineage>
</organism>
<proteinExistence type="inferred from homology"/>
<evidence type="ECO:0000256" key="5">
    <source>
        <dbReference type="ARBA" id="ARBA00022692"/>
    </source>
</evidence>
<comment type="subcellular location">
    <subcellularLocation>
        <location evidence="1">Membrane</location>
        <topology evidence="1">Multi-pass membrane protein</topology>
    </subcellularLocation>
</comment>
<dbReference type="PANTHER" id="PTHR14269:SF52">
    <property type="entry name" value="PHOSPHATIDYLGLYCEROPHOSPHATE SYNTHASE-RELATED"/>
    <property type="match status" value="1"/>
</dbReference>
<feature type="transmembrane region" description="Helical" evidence="13">
    <location>
        <begin position="161"/>
        <end position="182"/>
    </location>
</feature>
<evidence type="ECO:0000313" key="14">
    <source>
        <dbReference type="EMBL" id="MFC0581471.1"/>
    </source>
</evidence>
<evidence type="ECO:0000256" key="4">
    <source>
        <dbReference type="ARBA" id="ARBA00022679"/>
    </source>
</evidence>
<dbReference type="GO" id="GO:0008444">
    <property type="term" value="F:CDP-diacylglycerol-glycerol-3-phosphate 3-phosphatidyltransferase activity"/>
    <property type="evidence" value="ECO:0007669"/>
    <property type="project" value="UniProtKB-EC"/>
</dbReference>
<dbReference type="Gene3D" id="1.20.120.1760">
    <property type="match status" value="1"/>
</dbReference>
<evidence type="ECO:0000256" key="7">
    <source>
        <dbReference type="ARBA" id="ARBA00023098"/>
    </source>
</evidence>
<feature type="transmembrane region" description="Helical" evidence="13">
    <location>
        <begin position="101"/>
        <end position="126"/>
    </location>
</feature>
<evidence type="ECO:0000256" key="3">
    <source>
        <dbReference type="ARBA" id="ARBA00022516"/>
    </source>
</evidence>
<dbReference type="EC" id="2.7.8.5" evidence="11"/>
<dbReference type="InterPro" id="IPR048254">
    <property type="entry name" value="CDP_ALCOHOL_P_TRANSF_CS"/>
</dbReference>
<dbReference type="EMBL" id="JBHLUB010000004">
    <property type="protein sequence ID" value="MFC0581471.1"/>
    <property type="molecule type" value="Genomic_DNA"/>
</dbReference>
<evidence type="ECO:0000256" key="11">
    <source>
        <dbReference type="NCBIfam" id="TIGR00560"/>
    </source>
</evidence>
<dbReference type="RefSeq" id="WP_377458159.1">
    <property type="nucleotide sequence ID" value="NZ_JBHLUB010000004.1"/>
</dbReference>
<evidence type="ECO:0000256" key="13">
    <source>
        <dbReference type="SAM" id="Phobius"/>
    </source>
</evidence>
<dbReference type="PIRSF" id="PIRSF000847">
    <property type="entry name" value="Phos_ph_gly_syn"/>
    <property type="match status" value="1"/>
</dbReference>